<evidence type="ECO:0000259" key="6">
    <source>
        <dbReference type="PROSITE" id="PS50893"/>
    </source>
</evidence>
<reference evidence="8" key="2">
    <citation type="submission" date="2016-04" db="EMBL/GenBank/DDBJ databases">
        <title>Planomonospora sphaerica JCM9374 whole genome shotgun sequence.</title>
        <authorList>
            <person name="Suzuki T."/>
            <person name="Dohra H."/>
            <person name="Kodani S."/>
        </authorList>
    </citation>
    <scope>NUCLEOTIDE SEQUENCE [LARGE SCALE GENOMIC DNA]</scope>
    <source>
        <strain evidence="8">JCM 9374</strain>
    </source>
</reference>
<dbReference type="PROSITE" id="PS50893">
    <property type="entry name" value="ABC_TRANSPORTER_2"/>
    <property type="match status" value="1"/>
</dbReference>
<gene>
    <name evidence="7" type="ORF">PS9374_03400</name>
</gene>
<dbReference type="PROSITE" id="PS00211">
    <property type="entry name" value="ABC_TRANSPORTER_1"/>
    <property type="match status" value="1"/>
</dbReference>
<protein>
    <submittedName>
        <fullName evidence="7">Phosphate ABC transporter ATP-binding protein</fullName>
    </submittedName>
</protein>
<keyword evidence="3 7" id="KW-0067">ATP-binding</keyword>
<dbReference type="PANTHER" id="PTHR43423">
    <property type="entry name" value="ABC TRANSPORTER I FAMILY MEMBER 17"/>
    <property type="match status" value="1"/>
</dbReference>
<name>A0A171D727_9ACTN</name>
<evidence type="ECO:0000256" key="5">
    <source>
        <dbReference type="SAM" id="MobiDB-lite"/>
    </source>
</evidence>
<dbReference type="PANTHER" id="PTHR43423:SF1">
    <property type="entry name" value="ABC TRANSPORTER I FAMILY MEMBER 17"/>
    <property type="match status" value="1"/>
</dbReference>
<dbReference type="Proteomes" id="UP000077701">
    <property type="component" value="Unassembled WGS sequence"/>
</dbReference>
<dbReference type="GO" id="GO:0005315">
    <property type="term" value="F:phosphate transmembrane transporter activity"/>
    <property type="evidence" value="ECO:0007669"/>
    <property type="project" value="InterPro"/>
</dbReference>
<organism evidence="7 8">
    <name type="scientific">Planomonospora sphaerica</name>
    <dbReference type="NCBI Taxonomy" id="161355"/>
    <lineage>
        <taxon>Bacteria</taxon>
        <taxon>Bacillati</taxon>
        <taxon>Actinomycetota</taxon>
        <taxon>Actinomycetes</taxon>
        <taxon>Streptosporangiales</taxon>
        <taxon>Streptosporangiaceae</taxon>
        <taxon>Planomonospora</taxon>
    </lineage>
</organism>
<dbReference type="Pfam" id="PF00005">
    <property type="entry name" value="ABC_tran"/>
    <property type="match status" value="1"/>
</dbReference>
<accession>A0A171D727</accession>
<keyword evidence="4" id="KW-1278">Translocase</keyword>
<dbReference type="InterPro" id="IPR003593">
    <property type="entry name" value="AAA+_ATPase"/>
</dbReference>
<dbReference type="InterPro" id="IPR017871">
    <property type="entry name" value="ABC_transporter-like_CS"/>
</dbReference>
<dbReference type="GO" id="GO:0016020">
    <property type="term" value="C:membrane"/>
    <property type="evidence" value="ECO:0007669"/>
    <property type="project" value="InterPro"/>
</dbReference>
<dbReference type="SUPFAM" id="SSF52540">
    <property type="entry name" value="P-loop containing nucleoside triphosphate hydrolases"/>
    <property type="match status" value="1"/>
</dbReference>
<dbReference type="GO" id="GO:0035435">
    <property type="term" value="P:phosphate ion transmembrane transport"/>
    <property type="evidence" value="ECO:0007669"/>
    <property type="project" value="InterPro"/>
</dbReference>
<evidence type="ECO:0000256" key="2">
    <source>
        <dbReference type="ARBA" id="ARBA00022741"/>
    </source>
</evidence>
<evidence type="ECO:0000313" key="7">
    <source>
        <dbReference type="EMBL" id="GAT67742.1"/>
    </source>
</evidence>
<dbReference type="GO" id="GO:0016887">
    <property type="term" value="F:ATP hydrolysis activity"/>
    <property type="evidence" value="ECO:0007669"/>
    <property type="project" value="InterPro"/>
</dbReference>
<dbReference type="InterPro" id="IPR005670">
    <property type="entry name" value="PstB-like"/>
</dbReference>
<dbReference type="Gene3D" id="3.40.50.300">
    <property type="entry name" value="P-loop containing nucleotide triphosphate hydrolases"/>
    <property type="match status" value="1"/>
</dbReference>
<evidence type="ECO:0000256" key="4">
    <source>
        <dbReference type="ARBA" id="ARBA00022967"/>
    </source>
</evidence>
<proteinExistence type="predicted"/>
<keyword evidence="8" id="KW-1185">Reference proteome</keyword>
<keyword evidence="1" id="KW-0813">Transport</keyword>
<dbReference type="STRING" id="161355.PS9374_03400"/>
<feature type="region of interest" description="Disordered" evidence="5">
    <location>
        <begin position="1"/>
        <end position="43"/>
    </location>
</feature>
<dbReference type="SMART" id="SM00382">
    <property type="entry name" value="AAA"/>
    <property type="match status" value="1"/>
</dbReference>
<evidence type="ECO:0000256" key="3">
    <source>
        <dbReference type="ARBA" id="ARBA00022840"/>
    </source>
</evidence>
<dbReference type="CDD" id="cd03260">
    <property type="entry name" value="ABC_PstB_phosphate_transporter"/>
    <property type="match status" value="1"/>
</dbReference>
<reference evidence="7 8" key="1">
    <citation type="journal article" date="2016" name="Genome Announc.">
        <title>Draft Genome Sequence of Planomonospora sphaerica JCM9374, a Rare Actinomycete.</title>
        <authorList>
            <person name="Dohra H."/>
            <person name="Suzuki T."/>
            <person name="Inoue Y."/>
            <person name="Kodani S."/>
        </authorList>
    </citation>
    <scope>NUCLEOTIDE SEQUENCE [LARGE SCALE GENOMIC DNA]</scope>
    <source>
        <strain evidence="7 8">JCM 9374</strain>
    </source>
</reference>
<dbReference type="GO" id="GO:0005524">
    <property type="term" value="F:ATP binding"/>
    <property type="evidence" value="ECO:0007669"/>
    <property type="project" value="UniProtKB-KW"/>
</dbReference>
<keyword evidence="2" id="KW-0547">Nucleotide-binding</keyword>
<evidence type="ECO:0000256" key="1">
    <source>
        <dbReference type="ARBA" id="ARBA00022448"/>
    </source>
</evidence>
<dbReference type="InterPro" id="IPR003439">
    <property type="entry name" value="ABC_transporter-like_ATP-bd"/>
</dbReference>
<dbReference type="EMBL" id="BDCX01000007">
    <property type="protein sequence ID" value="GAT67742.1"/>
    <property type="molecule type" value="Genomic_DNA"/>
</dbReference>
<comment type="caution">
    <text evidence="7">The sequence shown here is derived from an EMBL/GenBank/DDBJ whole genome shotgun (WGS) entry which is preliminary data.</text>
</comment>
<evidence type="ECO:0000313" key="8">
    <source>
        <dbReference type="Proteomes" id="UP000077701"/>
    </source>
</evidence>
<feature type="domain" description="ABC transporter" evidence="6">
    <location>
        <begin position="57"/>
        <end position="303"/>
    </location>
</feature>
<dbReference type="AlphaFoldDB" id="A0A171D727"/>
<dbReference type="NCBIfam" id="TIGR00972">
    <property type="entry name" value="3a0107s01c2"/>
    <property type="match status" value="1"/>
</dbReference>
<dbReference type="InterPro" id="IPR027417">
    <property type="entry name" value="P-loop_NTPase"/>
</dbReference>
<sequence>MSDVRNPLPTGTAVPRNPMPTSGTAVPRNPMPTSGTAEIGVSVPNVSVRGPEVPRTIEALDPVFTVSGLSVFYGDYEAVRGVDMTIGNREITAMIGPSGCGKSTVLRCFNRMNDLIPGARAAGKILYHDEDLYGDHVDPIEVRRRIGMVFQKPNPFPKSIYDNIAYGPKVNGVKGKMDDIVEEALTKAALWDEVKDKIKQNALSLSGGQQQRLCIARAIAVKPDVILMDEPCSALDPIATTKIEDLMQELTRDYTIVIVTHNMQQAARVSDRTAFFTAEVDADGVRHGRLVEFDETSRIFTNPSDKRTEDYITGRFG</sequence>